<protein>
    <recommendedName>
        <fullName evidence="2">Protein kinase domain-containing protein</fullName>
    </recommendedName>
</protein>
<name>A0A1Y1IN19_KLENI</name>
<dbReference type="GO" id="GO:0007165">
    <property type="term" value="P:signal transduction"/>
    <property type="evidence" value="ECO:0000318"/>
    <property type="project" value="GO_Central"/>
</dbReference>
<feature type="compositionally biased region" description="Pro residues" evidence="1">
    <location>
        <begin position="134"/>
        <end position="149"/>
    </location>
</feature>
<dbReference type="SMART" id="SM00220">
    <property type="entry name" value="S_TKc"/>
    <property type="match status" value="1"/>
</dbReference>
<reference evidence="3 4" key="1">
    <citation type="journal article" date="2014" name="Nat. Commun.">
        <title>Klebsormidium flaccidum genome reveals primary factors for plant terrestrial adaptation.</title>
        <authorList>
            <person name="Hori K."/>
            <person name="Maruyama F."/>
            <person name="Fujisawa T."/>
            <person name="Togashi T."/>
            <person name="Yamamoto N."/>
            <person name="Seo M."/>
            <person name="Sato S."/>
            <person name="Yamada T."/>
            <person name="Mori H."/>
            <person name="Tajima N."/>
            <person name="Moriyama T."/>
            <person name="Ikeuchi M."/>
            <person name="Watanabe M."/>
            <person name="Wada H."/>
            <person name="Kobayashi K."/>
            <person name="Saito M."/>
            <person name="Masuda T."/>
            <person name="Sasaki-Sekimoto Y."/>
            <person name="Mashiguchi K."/>
            <person name="Awai K."/>
            <person name="Shimojima M."/>
            <person name="Masuda S."/>
            <person name="Iwai M."/>
            <person name="Nobusawa T."/>
            <person name="Narise T."/>
            <person name="Kondo S."/>
            <person name="Saito H."/>
            <person name="Sato R."/>
            <person name="Murakawa M."/>
            <person name="Ihara Y."/>
            <person name="Oshima-Yamada Y."/>
            <person name="Ohtaka K."/>
            <person name="Satoh M."/>
            <person name="Sonobe K."/>
            <person name="Ishii M."/>
            <person name="Ohtani R."/>
            <person name="Kanamori-Sato M."/>
            <person name="Honoki R."/>
            <person name="Miyazaki D."/>
            <person name="Mochizuki H."/>
            <person name="Umetsu J."/>
            <person name="Higashi K."/>
            <person name="Shibata D."/>
            <person name="Kamiya Y."/>
            <person name="Sato N."/>
            <person name="Nakamura Y."/>
            <person name="Tabata S."/>
            <person name="Ida S."/>
            <person name="Kurokawa K."/>
            <person name="Ohta H."/>
        </authorList>
    </citation>
    <scope>NUCLEOTIDE SEQUENCE [LARGE SCALE GENOMIC DNA]</scope>
    <source>
        <strain evidence="3 4">NIES-2285</strain>
    </source>
</reference>
<dbReference type="Proteomes" id="UP000054558">
    <property type="component" value="Unassembled WGS sequence"/>
</dbReference>
<dbReference type="PANTHER" id="PTHR44329:SF260">
    <property type="entry name" value="PROTEIN KINASE DOMAIN-CONTAINING PROTEIN"/>
    <property type="match status" value="1"/>
</dbReference>
<sequence length="591" mass="63384">TSWDDLPIDELLVEVGRGFALGALQGLLGDEEGGQELCQQEGGEEEVVMEVGGEEGEEEFLGGDEGEEGIEETVEGEEIAGEEEFEGREEGEEGAEVEQGLPGGEEEGQQASPAYPAEYADQQVASSRASEVAPCPPAAAPLVSVPPPSSHAHDQGDSCRAQESPLEVSLLGVGLFSDDAFAPPESTPPRFGVFSGPDFDLEALPTPSPRAPGAQSSSPCPAPLAETVVLLEALLGSDVLAAVALSPSEQHLLYSFYSDTEETVTSDDVSEGDEDQEMGGVLVDEEVGDSRWRRGGDTALVQAWLQPQEPAEDQHAFLAAAGLEYYSNMSFLRLLGKGGQGIVCLATGFDSQGEYCFLAAKFLFQGSMLEAKNLIRCRDCPQIIRFEGYTLYEGALGLLFELANSPPDWSVAGATPDFNPARLYEIARYMWHVAGALTWLQERGLIHRDIKPENILAKDGVAKLADFGLVTSAEEAARGGDGYIAPEVHVELCHTSASDIFAAGVTLHNLLTGTQPCLEFSDTEALHSHFDEGLRYTWPSEIYVYGSELVALVERCWHTLPERRPTAAALQKAMFGISLRLSRLPRATAAA</sequence>
<dbReference type="OMA" id="ELCHTSA"/>
<evidence type="ECO:0000313" key="3">
    <source>
        <dbReference type="EMBL" id="GAQ92305.1"/>
    </source>
</evidence>
<dbReference type="AlphaFoldDB" id="A0A1Y1IN19"/>
<dbReference type="Pfam" id="PF00069">
    <property type="entry name" value="Pkinase"/>
    <property type="match status" value="1"/>
</dbReference>
<dbReference type="InterPro" id="IPR000719">
    <property type="entry name" value="Prot_kinase_dom"/>
</dbReference>
<accession>A0A1Y1IN19</accession>
<keyword evidence="4" id="KW-1185">Reference proteome</keyword>
<evidence type="ECO:0000313" key="4">
    <source>
        <dbReference type="Proteomes" id="UP000054558"/>
    </source>
</evidence>
<dbReference type="SUPFAM" id="SSF56112">
    <property type="entry name" value="Protein kinase-like (PK-like)"/>
    <property type="match status" value="1"/>
</dbReference>
<dbReference type="InterPro" id="IPR011009">
    <property type="entry name" value="Kinase-like_dom_sf"/>
</dbReference>
<dbReference type="PROSITE" id="PS50011">
    <property type="entry name" value="PROTEIN_KINASE_DOM"/>
    <property type="match status" value="1"/>
</dbReference>
<evidence type="ECO:0000259" key="2">
    <source>
        <dbReference type="PROSITE" id="PS50011"/>
    </source>
</evidence>
<dbReference type="GO" id="GO:0004674">
    <property type="term" value="F:protein serine/threonine kinase activity"/>
    <property type="evidence" value="ECO:0000318"/>
    <property type="project" value="GO_Central"/>
</dbReference>
<dbReference type="PANTHER" id="PTHR44329">
    <property type="entry name" value="SERINE/THREONINE-PROTEIN KINASE TNNI3K-RELATED"/>
    <property type="match status" value="1"/>
</dbReference>
<organism evidence="3 4">
    <name type="scientific">Klebsormidium nitens</name>
    <name type="common">Green alga</name>
    <name type="synonym">Ulothrix nitens</name>
    <dbReference type="NCBI Taxonomy" id="105231"/>
    <lineage>
        <taxon>Eukaryota</taxon>
        <taxon>Viridiplantae</taxon>
        <taxon>Streptophyta</taxon>
        <taxon>Klebsormidiophyceae</taxon>
        <taxon>Klebsormidiales</taxon>
        <taxon>Klebsormidiaceae</taxon>
        <taxon>Klebsormidium</taxon>
    </lineage>
</organism>
<proteinExistence type="predicted"/>
<gene>
    <name evidence="3" type="ORF">KFL_009730010</name>
</gene>
<dbReference type="Gene3D" id="1.10.510.10">
    <property type="entry name" value="Transferase(Phosphotransferase) domain 1"/>
    <property type="match status" value="1"/>
</dbReference>
<feature type="region of interest" description="Disordered" evidence="1">
    <location>
        <begin position="52"/>
        <end position="164"/>
    </location>
</feature>
<feature type="compositionally biased region" description="Acidic residues" evidence="1">
    <location>
        <begin position="52"/>
        <end position="96"/>
    </location>
</feature>
<feature type="domain" description="Protein kinase" evidence="2">
    <location>
        <begin position="329"/>
        <end position="575"/>
    </location>
</feature>
<dbReference type="OrthoDB" id="4062651at2759"/>
<dbReference type="InterPro" id="IPR051681">
    <property type="entry name" value="Ser/Thr_Kinases-Pseudokinases"/>
</dbReference>
<feature type="non-terminal residue" evidence="3">
    <location>
        <position position="1"/>
    </location>
</feature>
<dbReference type="EMBL" id="DF237922">
    <property type="protein sequence ID" value="GAQ92305.1"/>
    <property type="molecule type" value="Genomic_DNA"/>
</dbReference>
<evidence type="ECO:0000256" key="1">
    <source>
        <dbReference type="SAM" id="MobiDB-lite"/>
    </source>
</evidence>
<dbReference type="GO" id="GO:0005524">
    <property type="term" value="F:ATP binding"/>
    <property type="evidence" value="ECO:0007669"/>
    <property type="project" value="InterPro"/>
</dbReference>
<dbReference type="STRING" id="105231.A0A1Y1IN19"/>